<evidence type="ECO:0000313" key="2">
    <source>
        <dbReference type="Proteomes" id="UP000272942"/>
    </source>
</evidence>
<keyword evidence="2" id="KW-1185">Reference proteome</keyword>
<sequence length="112" mass="13525">MAVPWLPLIPHEMNDVELVWERIRDGILHLTDTFSPANRSIPQTLRPPWFDPELPRLLRRRNRTWQAFRATGAGYDLYWRIQNEFTELKRSKRWNFEEQLAQERLLNVSLVV</sequence>
<evidence type="ECO:0000313" key="3">
    <source>
        <dbReference type="WBParaSite" id="ECPE_0001534901-mRNA-1"/>
    </source>
</evidence>
<protein>
    <submittedName>
        <fullName evidence="3">DDE_3 domain-containing protein</fullName>
    </submittedName>
</protein>
<accession>A0A183B7X4</accession>
<proteinExistence type="predicted"/>
<dbReference type="Proteomes" id="UP000272942">
    <property type="component" value="Unassembled WGS sequence"/>
</dbReference>
<evidence type="ECO:0000313" key="1">
    <source>
        <dbReference type="EMBL" id="VDP92581.1"/>
    </source>
</evidence>
<dbReference type="AlphaFoldDB" id="A0A183B7X4"/>
<dbReference type="EMBL" id="UZAN01060160">
    <property type="protein sequence ID" value="VDP92581.1"/>
    <property type="molecule type" value="Genomic_DNA"/>
</dbReference>
<reference evidence="3" key="1">
    <citation type="submission" date="2016-06" db="UniProtKB">
        <authorList>
            <consortium name="WormBaseParasite"/>
        </authorList>
    </citation>
    <scope>IDENTIFICATION</scope>
</reference>
<gene>
    <name evidence="1" type="ORF">ECPE_LOCUS15309</name>
</gene>
<organism evidence="3">
    <name type="scientific">Echinostoma caproni</name>
    <dbReference type="NCBI Taxonomy" id="27848"/>
    <lineage>
        <taxon>Eukaryota</taxon>
        <taxon>Metazoa</taxon>
        <taxon>Spiralia</taxon>
        <taxon>Lophotrochozoa</taxon>
        <taxon>Platyhelminthes</taxon>
        <taxon>Trematoda</taxon>
        <taxon>Digenea</taxon>
        <taxon>Plagiorchiida</taxon>
        <taxon>Echinostomata</taxon>
        <taxon>Echinostomatoidea</taxon>
        <taxon>Echinostomatidae</taxon>
        <taxon>Echinostoma</taxon>
    </lineage>
</organism>
<name>A0A183B7X4_9TREM</name>
<dbReference type="WBParaSite" id="ECPE_0001534901-mRNA-1">
    <property type="protein sequence ID" value="ECPE_0001534901-mRNA-1"/>
    <property type="gene ID" value="ECPE_0001534901"/>
</dbReference>
<reference evidence="1 2" key="2">
    <citation type="submission" date="2018-11" db="EMBL/GenBank/DDBJ databases">
        <authorList>
            <consortium name="Pathogen Informatics"/>
        </authorList>
    </citation>
    <scope>NUCLEOTIDE SEQUENCE [LARGE SCALE GENOMIC DNA]</scope>
    <source>
        <strain evidence="1 2">Egypt</strain>
    </source>
</reference>